<organism evidence="5 6">
    <name type="scientific">Labeo rohita</name>
    <name type="common">Indian major carp</name>
    <name type="synonym">Cyprinus rohita</name>
    <dbReference type="NCBI Taxonomy" id="84645"/>
    <lineage>
        <taxon>Eukaryota</taxon>
        <taxon>Metazoa</taxon>
        <taxon>Chordata</taxon>
        <taxon>Craniata</taxon>
        <taxon>Vertebrata</taxon>
        <taxon>Euteleostomi</taxon>
        <taxon>Actinopterygii</taxon>
        <taxon>Neopterygii</taxon>
        <taxon>Teleostei</taxon>
        <taxon>Ostariophysi</taxon>
        <taxon>Cypriniformes</taxon>
        <taxon>Cyprinidae</taxon>
        <taxon>Labeoninae</taxon>
        <taxon>Labeonini</taxon>
        <taxon>Labeo</taxon>
    </lineage>
</organism>
<reference evidence="5 6" key="1">
    <citation type="submission" date="2022-01" db="EMBL/GenBank/DDBJ databases">
        <title>A high-quality chromosome-level genome assembly of rohu carp, Labeo rohita.</title>
        <authorList>
            <person name="Arick M.A. II"/>
            <person name="Hsu C.-Y."/>
            <person name="Magbanua Z."/>
            <person name="Pechanova O."/>
            <person name="Grover C."/>
            <person name="Miller E."/>
            <person name="Thrash A."/>
            <person name="Ezzel L."/>
            <person name="Alam S."/>
            <person name="Benzie J."/>
            <person name="Hamilton M."/>
            <person name="Karsi A."/>
            <person name="Lawrence M.L."/>
            <person name="Peterson D.G."/>
        </authorList>
    </citation>
    <scope>NUCLEOTIDE SEQUENCE [LARGE SCALE GENOMIC DNA]</scope>
    <source>
        <strain evidence="6">BAU-BD-2019</strain>
        <tissue evidence="5">Blood</tissue>
    </source>
</reference>
<keyword evidence="6" id="KW-1185">Reference proteome</keyword>
<dbReference type="InterPro" id="IPR036388">
    <property type="entry name" value="WH-like_DNA-bd_sf"/>
</dbReference>
<name>A0ABQ8LCX1_LABRO</name>
<dbReference type="CDD" id="cd01926">
    <property type="entry name" value="cyclophilin_ABH_like"/>
    <property type="match status" value="1"/>
</dbReference>
<dbReference type="InterPro" id="IPR020892">
    <property type="entry name" value="Cyclophilin-type_PPIase_CS"/>
</dbReference>
<feature type="domain" description="DEP" evidence="4">
    <location>
        <begin position="54"/>
        <end position="145"/>
    </location>
</feature>
<dbReference type="InterPro" id="IPR029000">
    <property type="entry name" value="Cyclophilin-like_dom_sf"/>
</dbReference>
<proteinExistence type="inferred from homology"/>
<dbReference type="EMBL" id="JACTAM010000025">
    <property type="protein sequence ID" value="KAI2648557.1"/>
    <property type="molecule type" value="Genomic_DNA"/>
</dbReference>
<dbReference type="InterPro" id="IPR002130">
    <property type="entry name" value="Cyclophilin-type_PPIase_dom"/>
</dbReference>
<sequence>MASVQDKVAALNIMGKLYSPLNQPPDHRLINRPQDVQPNKVQNKEIWSHIIATLQAQVTIRKRRQHLKSHDNCFLGSEAVDVIQEYLTQNKVLGDAQVSRAMVAHLCQVLLDCKVFEAVGTNVLGKTSKPRGFQDSSSSLYRFLNMEDASLDELEMALFPPSEESLMNITPCRQDILLFSHSTPVKPDHVLDRLMEKLDMTGLVGSPPTECLPPSVVREVWQEQTVRRLSQLIDLPLLEGVLNCSKIVSPPSRGSNNEPDLLYTSNYLDREVLKAFKESQADVWLSAAIDLLDFLPDQLVVEVSRELPTFSCEEEDGEKMFECKLLLFHVLDKHYGHMERKPLLCDSMADVYTEIMELIMNGKFERALEVLQLTLKLLSASAREELRRLLEFMAAAADAANVRLHKEIENRVVVKKTFTRAVIQSKSLTKGKTDLLMLFMLDNHQEIFKIPGSLHKLVSEKLDDIVKHRDSTTTETPFCQRVPRDVYKETIKDSTKNELYSLLKNIDENTKYSLKEKKRLLAQFYKGHPDIFMQQKLVQSASDESGHVTQNGIRSQRLFSDQLSVVCSYTQISSPDAPETLTHSHRHTYSFFGLFMVRICERRMKFLVAVTLIVGSVVFLLFPSGSEADEKKKGPKVTAKVYFDIRIGDEDAGRIVIGLFGKTVPKTTENFLQLATGEKGFGYKGSKFHRVIKDFMIQGGDFTRGDGTGGKSIYGDRFPDENFKLKHYGPGWLSMANAGKDTNGSQFFITTVQTPWLDGKHVVFGKILEGMDVVRKIESTKTDGRDKPLKDVIIHDSGKIEVEKPFAVAKE</sequence>
<dbReference type="PANTHER" id="PTHR16206:SF9">
    <property type="entry name" value="DEP DOMAIN-CONTAINING PROTEIN 7"/>
    <property type="match status" value="1"/>
</dbReference>
<dbReference type="SMART" id="SM00049">
    <property type="entry name" value="DEP"/>
    <property type="match status" value="1"/>
</dbReference>
<dbReference type="InterPro" id="IPR036390">
    <property type="entry name" value="WH_DNA-bd_sf"/>
</dbReference>
<dbReference type="Proteomes" id="UP000830375">
    <property type="component" value="Unassembled WGS sequence"/>
</dbReference>
<accession>A0ABQ8LCX1</accession>
<dbReference type="InterPro" id="IPR000591">
    <property type="entry name" value="DEP_dom"/>
</dbReference>
<dbReference type="Pfam" id="PF00160">
    <property type="entry name" value="Pro_isomerase"/>
    <property type="match status" value="1"/>
</dbReference>
<dbReference type="Gene3D" id="1.10.10.10">
    <property type="entry name" value="Winged helix-like DNA-binding domain superfamily/Winged helix DNA-binding domain"/>
    <property type="match status" value="1"/>
</dbReference>
<evidence type="ECO:0000259" key="3">
    <source>
        <dbReference type="PROSITE" id="PS50072"/>
    </source>
</evidence>
<dbReference type="PANTHER" id="PTHR16206">
    <property type="entry name" value="DEP DOMAIN-CONTAINING"/>
    <property type="match status" value="1"/>
</dbReference>
<dbReference type="Gene3D" id="2.40.100.10">
    <property type="entry name" value="Cyclophilin-like"/>
    <property type="match status" value="1"/>
</dbReference>
<evidence type="ECO:0000313" key="5">
    <source>
        <dbReference type="EMBL" id="KAI2648557.1"/>
    </source>
</evidence>
<evidence type="ECO:0000256" key="2">
    <source>
        <dbReference type="ARBA" id="ARBA00040225"/>
    </source>
</evidence>
<evidence type="ECO:0000259" key="4">
    <source>
        <dbReference type="PROSITE" id="PS50186"/>
    </source>
</evidence>
<dbReference type="CDD" id="cd04405">
    <property type="entry name" value="RhoGAP_BRCC3-like"/>
    <property type="match status" value="1"/>
</dbReference>
<evidence type="ECO:0000313" key="6">
    <source>
        <dbReference type="Proteomes" id="UP000830375"/>
    </source>
</evidence>
<dbReference type="Pfam" id="PF00610">
    <property type="entry name" value="DEP"/>
    <property type="match status" value="1"/>
</dbReference>
<dbReference type="CDD" id="cd04446">
    <property type="entry name" value="DEP_DEPDC4"/>
    <property type="match status" value="1"/>
</dbReference>
<protein>
    <recommendedName>
        <fullName evidence="2">DEP domain-containing protein 7</fullName>
    </recommendedName>
</protein>
<dbReference type="SUPFAM" id="SSF50891">
    <property type="entry name" value="Cyclophilin-like"/>
    <property type="match status" value="1"/>
</dbReference>
<dbReference type="SUPFAM" id="SSF46785">
    <property type="entry name" value="Winged helix' DNA-binding domain"/>
    <property type="match status" value="1"/>
</dbReference>
<feature type="domain" description="PPIase cyclophilin-type" evidence="3">
    <location>
        <begin position="642"/>
        <end position="799"/>
    </location>
</feature>
<dbReference type="PROSITE" id="PS50186">
    <property type="entry name" value="DEP"/>
    <property type="match status" value="1"/>
</dbReference>
<comment type="caution">
    <text evidence="5">The sequence shown here is derived from an EMBL/GenBank/DDBJ whole genome shotgun (WGS) entry which is preliminary data.</text>
</comment>
<comment type="similarity">
    <text evidence="1">Belongs to the DEPDC7 family.</text>
</comment>
<gene>
    <name evidence="5" type="ORF">H4Q32_018688</name>
</gene>
<dbReference type="PRINTS" id="PR00153">
    <property type="entry name" value="CSAPPISMRASE"/>
</dbReference>
<dbReference type="PROSITE" id="PS00170">
    <property type="entry name" value="CSA_PPIASE_1"/>
    <property type="match status" value="1"/>
</dbReference>
<evidence type="ECO:0000256" key="1">
    <source>
        <dbReference type="ARBA" id="ARBA00037970"/>
    </source>
</evidence>
<dbReference type="PROSITE" id="PS50072">
    <property type="entry name" value="CSA_PPIASE_2"/>
    <property type="match status" value="1"/>
</dbReference>